<keyword evidence="1" id="KW-0472">Membrane</keyword>
<reference evidence="3" key="2">
    <citation type="submission" date="2020-05" db="UniProtKB">
        <authorList>
            <consortium name="EnsemblMetazoa"/>
        </authorList>
    </citation>
    <scope>IDENTIFICATION</scope>
</reference>
<evidence type="ECO:0000256" key="1">
    <source>
        <dbReference type="SAM" id="Phobius"/>
    </source>
</evidence>
<evidence type="ECO:0000313" key="3">
    <source>
        <dbReference type="EnsemblMetazoa" id="ASIC003074-PA"/>
    </source>
</evidence>
<sequence>MEANKRKKLTPAKTRRLADKLKTACAIYLDPTIRSPNIQREKALKVLRKIVRRSPRDVIQYIPERDAILECSLVLVQNYVAHIRLRPSAFGRHFRKEPFSDAKALFQGVINLLIPELQDEVIDTILAFLQTENLWKVEFICVEILLFVLECHSPSALVLSKLIDQIERFLGASDVGQVRHVLSVLQNVTVPQHWDMLEYSELSKLLRFYHSSVTIGTSRNQIYELRRGFERCLKNLIALLSMWDLYGFCITVLPLAFDTEMSDEARIEFGSTVEYAASKVSLYSPSCFPSASLVVEYLLRHIASEDATRCILACKVLSKLLDRGLNEPGQFQSPKVFHIDTYYPIALATDVATLRRLFIAHRVLLEQVLLQAFDHHSHRQMHLEVFYQLLCTLLVEIPDGFTDAAVVCMLLEVQKRFQCIRNEPLKHSTNIATESSNRIHATIMAVMTLISWIERTGSLNEYVTRILKARYDTAPHLNPPLRERYTYAPHHVSWYEKDLFFDKLEIRFGLWKCFRIGEPKMPRPLRKRTNSNTDRRGRLSGTLKLIAGI</sequence>
<dbReference type="AlphaFoldDB" id="A0A084VDK2"/>
<protein>
    <submittedName>
        <fullName evidence="2">AGAP013133-PA-like protein</fullName>
    </submittedName>
</protein>
<evidence type="ECO:0000313" key="2">
    <source>
        <dbReference type="EMBL" id="KFB36046.1"/>
    </source>
</evidence>
<gene>
    <name evidence="2" type="ORF">ZHAS_00003074</name>
</gene>
<dbReference type="PANTHER" id="PTHR12444:SF9">
    <property type="entry name" value="AGAP013133-PA"/>
    <property type="match status" value="1"/>
</dbReference>
<keyword evidence="1" id="KW-0812">Transmembrane</keyword>
<proteinExistence type="predicted"/>
<accession>A0A084VDK2</accession>
<dbReference type="GO" id="GO:0005886">
    <property type="term" value="C:plasma membrane"/>
    <property type="evidence" value="ECO:0007669"/>
    <property type="project" value="TreeGrafter"/>
</dbReference>
<keyword evidence="4" id="KW-1185">Reference proteome</keyword>
<dbReference type="STRING" id="74873.A0A084VDK2"/>
<dbReference type="EMBL" id="ATLV01011572">
    <property type="status" value="NOT_ANNOTATED_CDS"/>
    <property type="molecule type" value="Genomic_DNA"/>
</dbReference>
<dbReference type="EnsemblMetazoa" id="ASIC003074-RA">
    <property type="protein sequence ID" value="ASIC003074-PA"/>
    <property type="gene ID" value="ASIC003074"/>
</dbReference>
<dbReference type="SUPFAM" id="SSF48371">
    <property type="entry name" value="ARM repeat"/>
    <property type="match status" value="1"/>
</dbReference>
<dbReference type="VEuPathDB" id="VectorBase:ASIS014651"/>
<dbReference type="GO" id="GO:0072659">
    <property type="term" value="P:protein localization to plasma membrane"/>
    <property type="evidence" value="ECO:0007669"/>
    <property type="project" value="TreeGrafter"/>
</dbReference>
<name>A0A084VDK2_ANOSI</name>
<evidence type="ECO:0000313" key="4">
    <source>
        <dbReference type="Proteomes" id="UP000030765"/>
    </source>
</evidence>
<dbReference type="InterPro" id="IPR051851">
    <property type="entry name" value="EFR3_Homologs"/>
</dbReference>
<feature type="transmembrane region" description="Helical" evidence="1">
    <location>
        <begin position="236"/>
        <end position="257"/>
    </location>
</feature>
<dbReference type="Proteomes" id="UP000030765">
    <property type="component" value="Unassembled WGS sequence"/>
</dbReference>
<dbReference type="EMBL" id="KE524696">
    <property type="protein sequence ID" value="KFB36046.1"/>
    <property type="molecule type" value="Genomic_DNA"/>
</dbReference>
<dbReference type="VEuPathDB" id="VectorBase:ASIC003074"/>
<dbReference type="OrthoDB" id="7765283at2759"/>
<organism evidence="2">
    <name type="scientific">Anopheles sinensis</name>
    <name type="common">Mosquito</name>
    <dbReference type="NCBI Taxonomy" id="74873"/>
    <lineage>
        <taxon>Eukaryota</taxon>
        <taxon>Metazoa</taxon>
        <taxon>Ecdysozoa</taxon>
        <taxon>Arthropoda</taxon>
        <taxon>Hexapoda</taxon>
        <taxon>Insecta</taxon>
        <taxon>Pterygota</taxon>
        <taxon>Neoptera</taxon>
        <taxon>Endopterygota</taxon>
        <taxon>Diptera</taxon>
        <taxon>Nematocera</taxon>
        <taxon>Culicoidea</taxon>
        <taxon>Culicidae</taxon>
        <taxon>Anophelinae</taxon>
        <taxon>Anopheles</taxon>
    </lineage>
</organism>
<dbReference type="InterPro" id="IPR016024">
    <property type="entry name" value="ARM-type_fold"/>
</dbReference>
<dbReference type="OMA" id="WEFETFC"/>
<keyword evidence="1" id="KW-1133">Transmembrane helix</keyword>
<reference evidence="2 4" key="1">
    <citation type="journal article" date="2014" name="BMC Genomics">
        <title>Genome sequence of Anopheles sinensis provides insight into genetics basis of mosquito competence for malaria parasites.</title>
        <authorList>
            <person name="Zhou D."/>
            <person name="Zhang D."/>
            <person name="Ding G."/>
            <person name="Shi L."/>
            <person name="Hou Q."/>
            <person name="Ye Y."/>
            <person name="Xu Y."/>
            <person name="Zhou H."/>
            <person name="Xiong C."/>
            <person name="Li S."/>
            <person name="Yu J."/>
            <person name="Hong S."/>
            <person name="Yu X."/>
            <person name="Zou P."/>
            <person name="Chen C."/>
            <person name="Chang X."/>
            <person name="Wang W."/>
            <person name="Lv Y."/>
            <person name="Sun Y."/>
            <person name="Ma L."/>
            <person name="Shen B."/>
            <person name="Zhu C."/>
        </authorList>
    </citation>
    <scope>NUCLEOTIDE SEQUENCE [LARGE SCALE GENOMIC DNA]</scope>
</reference>
<dbReference type="PANTHER" id="PTHR12444">
    <property type="entry name" value="PROTEIN EFR3 HOMOLOG CMP44E"/>
    <property type="match status" value="1"/>
</dbReference>